<dbReference type="EnsemblProtists" id="PYU1_T010661">
    <property type="protein sequence ID" value="PYU1_T010661"/>
    <property type="gene ID" value="PYU1_G010638"/>
</dbReference>
<evidence type="ECO:0000313" key="1">
    <source>
        <dbReference type="EnsemblProtists" id="PYU1_T010661"/>
    </source>
</evidence>
<reference evidence="2" key="2">
    <citation type="submission" date="2010-04" db="EMBL/GenBank/DDBJ databases">
        <authorList>
            <person name="Buell R."/>
            <person name="Hamilton J."/>
            <person name="Hostetler J."/>
        </authorList>
    </citation>
    <scope>NUCLEOTIDE SEQUENCE [LARGE SCALE GENOMIC DNA]</scope>
    <source>
        <strain evidence="2">DAOM:BR144</strain>
    </source>
</reference>
<name>K3X0B2_GLOUD</name>
<dbReference type="VEuPathDB" id="FungiDB:PYU1_G010638"/>
<dbReference type="EMBL" id="GL376592">
    <property type="status" value="NOT_ANNOTATED_CDS"/>
    <property type="molecule type" value="Genomic_DNA"/>
</dbReference>
<dbReference type="Proteomes" id="UP000019132">
    <property type="component" value="Unassembled WGS sequence"/>
</dbReference>
<keyword evidence="2" id="KW-1185">Reference proteome</keyword>
<accession>K3X0B2</accession>
<organism evidence="1 2">
    <name type="scientific">Globisporangium ultimum (strain ATCC 200006 / CBS 805.95 / DAOM BR144)</name>
    <name type="common">Pythium ultimum</name>
    <dbReference type="NCBI Taxonomy" id="431595"/>
    <lineage>
        <taxon>Eukaryota</taxon>
        <taxon>Sar</taxon>
        <taxon>Stramenopiles</taxon>
        <taxon>Oomycota</taxon>
        <taxon>Peronosporomycetes</taxon>
        <taxon>Pythiales</taxon>
        <taxon>Pythiaceae</taxon>
        <taxon>Globisporangium</taxon>
    </lineage>
</organism>
<proteinExistence type="predicted"/>
<reference evidence="1" key="3">
    <citation type="submission" date="2015-02" db="UniProtKB">
        <authorList>
            <consortium name="EnsemblProtists"/>
        </authorList>
    </citation>
    <scope>IDENTIFICATION</scope>
    <source>
        <strain evidence="1">DAOM BR144</strain>
    </source>
</reference>
<dbReference type="AlphaFoldDB" id="K3X0B2"/>
<dbReference type="HOGENOM" id="CLU_2643456_0_0_1"/>
<reference evidence="2" key="1">
    <citation type="journal article" date="2010" name="Genome Biol.">
        <title>Genome sequence of the necrotrophic plant pathogen Pythium ultimum reveals original pathogenicity mechanisms and effector repertoire.</title>
        <authorList>
            <person name="Levesque C.A."/>
            <person name="Brouwer H."/>
            <person name="Cano L."/>
            <person name="Hamilton J.P."/>
            <person name="Holt C."/>
            <person name="Huitema E."/>
            <person name="Raffaele S."/>
            <person name="Robideau G.P."/>
            <person name="Thines M."/>
            <person name="Win J."/>
            <person name="Zerillo M.M."/>
            <person name="Beakes G.W."/>
            <person name="Boore J.L."/>
            <person name="Busam D."/>
            <person name="Dumas B."/>
            <person name="Ferriera S."/>
            <person name="Fuerstenberg S.I."/>
            <person name="Gachon C.M."/>
            <person name="Gaulin E."/>
            <person name="Govers F."/>
            <person name="Grenville-Briggs L."/>
            <person name="Horner N."/>
            <person name="Hostetler J."/>
            <person name="Jiang R.H."/>
            <person name="Johnson J."/>
            <person name="Krajaejun T."/>
            <person name="Lin H."/>
            <person name="Meijer H.J."/>
            <person name="Moore B."/>
            <person name="Morris P."/>
            <person name="Phuntmart V."/>
            <person name="Puiu D."/>
            <person name="Shetty J."/>
            <person name="Stajich J.E."/>
            <person name="Tripathy S."/>
            <person name="Wawra S."/>
            <person name="van West P."/>
            <person name="Whitty B.R."/>
            <person name="Coutinho P.M."/>
            <person name="Henrissat B."/>
            <person name="Martin F."/>
            <person name="Thomas P.D."/>
            <person name="Tyler B.M."/>
            <person name="De Vries R.P."/>
            <person name="Kamoun S."/>
            <person name="Yandell M."/>
            <person name="Tisserat N."/>
            <person name="Buell C.R."/>
        </authorList>
    </citation>
    <scope>NUCLEOTIDE SEQUENCE</scope>
    <source>
        <strain evidence="2">DAOM:BR144</strain>
    </source>
</reference>
<sequence length="77" mass="8831">MASSYSKDEAALTLNDLRDYDYLLTSKDPKALAPTFELLQAFETFDRVHIKSFLPQICTKTYIYLMRNTAKRSSTTA</sequence>
<evidence type="ECO:0000313" key="2">
    <source>
        <dbReference type="Proteomes" id="UP000019132"/>
    </source>
</evidence>
<dbReference type="InParanoid" id="K3X0B2"/>
<protein>
    <submittedName>
        <fullName evidence="1">Uncharacterized protein</fullName>
    </submittedName>
</protein>